<dbReference type="PANTHER" id="PTHR43042">
    <property type="entry name" value="SAM-DEPENDENT METHYLTRANSFERASE"/>
    <property type="match status" value="1"/>
</dbReference>
<proteinExistence type="predicted"/>
<dbReference type="Proteomes" id="UP000228767">
    <property type="component" value="Unassembled WGS sequence"/>
</dbReference>
<dbReference type="Gene3D" id="3.40.50.150">
    <property type="entry name" value="Vaccinia Virus protein VP39"/>
    <property type="match status" value="1"/>
</dbReference>
<dbReference type="SUPFAM" id="SSF53335">
    <property type="entry name" value="S-adenosyl-L-methionine-dependent methyltransferases"/>
    <property type="match status" value="1"/>
</dbReference>
<dbReference type="GO" id="GO:0008168">
    <property type="term" value="F:methyltransferase activity"/>
    <property type="evidence" value="ECO:0007669"/>
    <property type="project" value="UniProtKB-KW"/>
</dbReference>
<protein>
    <submittedName>
        <fullName evidence="1">SAM-dependent methyltransferase</fullName>
    </submittedName>
</protein>
<comment type="caution">
    <text evidence="1">The sequence shown here is derived from an EMBL/GenBank/DDBJ whole genome shotgun (WGS) entry which is preliminary data.</text>
</comment>
<sequence>MQTPSKWKEYELLDSGDGMKLERWGHYIVARPDPAALWPKKHNPLFWGRANATFERSIGGKGCWIYKEKMPARWQVNYEALSFWVRPTDSKHVGLFPEQGVNWSWMQDQLLESRGMRQEARVPKILNLFGYTGGATLACVLSGAEVTHVDASKGVMEWAKENYALTQNSLPRNNTTPSRPSPGKGNGLCAVRWIVDDVMKFVAREERRGARYDGIIMDPPSYGRGKRNELWKIEEMLRPLLEKCEKILSPFPLFCVVNSYTTGLPRQTVENMLRATLACRGGTFTSDELGLQPKDGGWILPAGSTVRWSRPDN</sequence>
<keyword evidence="1" id="KW-0489">Methyltransferase</keyword>
<evidence type="ECO:0000313" key="1">
    <source>
        <dbReference type="EMBL" id="PIR44740.1"/>
    </source>
</evidence>
<dbReference type="InterPro" id="IPR029063">
    <property type="entry name" value="SAM-dependent_MTases_sf"/>
</dbReference>
<keyword evidence="1" id="KW-0808">Transferase</keyword>
<dbReference type="InterPro" id="IPR013780">
    <property type="entry name" value="Glyco_hydro_b"/>
</dbReference>
<reference evidence="1 2" key="1">
    <citation type="submission" date="2017-09" db="EMBL/GenBank/DDBJ databases">
        <title>Depth-based differentiation of microbial function through sediment-hosted aquifers and enrichment of novel symbionts in the deep terrestrial subsurface.</title>
        <authorList>
            <person name="Probst A.J."/>
            <person name="Ladd B."/>
            <person name="Jarett J.K."/>
            <person name="Geller-Mcgrath D.E."/>
            <person name="Sieber C.M."/>
            <person name="Emerson J.B."/>
            <person name="Anantharaman K."/>
            <person name="Thomas B.C."/>
            <person name="Malmstrom R."/>
            <person name="Stieglmeier M."/>
            <person name="Klingl A."/>
            <person name="Woyke T."/>
            <person name="Ryan C.M."/>
            <person name="Banfield J.F."/>
        </authorList>
    </citation>
    <scope>NUCLEOTIDE SEQUENCE [LARGE SCALE GENOMIC DNA]</scope>
    <source>
        <strain evidence="1">CG10_big_fil_rev_8_21_14_0_10_51_16</strain>
    </source>
</reference>
<accession>A0A2H0RE71</accession>
<organism evidence="1 2">
    <name type="scientific">Candidatus Vogelbacteria bacterium CG10_big_fil_rev_8_21_14_0_10_51_16</name>
    <dbReference type="NCBI Taxonomy" id="1975045"/>
    <lineage>
        <taxon>Bacteria</taxon>
        <taxon>Candidatus Vogeliibacteriota</taxon>
    </lineage>
</organism>
<gene>
    <name evidence="1" type="ORF">COV10_03215</name>
</gene>
<dbReference type="CDD" id="cd02440">
    <property type="entry name" value="AdoMet_MTases"/>
    <property type="match status" value="1"/>
</dbReference>
<evidence type="ECO:0000313" key="2">
    <source>
        <dbReference type="Proteomes" id="UP000228767"/>
    </source>
</evidence>
<name>A0A2H0RE71_9BACT</name>
<dbReference type="AlphaFoldDB" id="A0A2H0RE71"/>
<dbReference type="GO" id="GO:0032259">
    <property type="term" value="P:methylation"/>
    <property type="evidence" value="ECO:0007669"/>
    <property type="project" value="UniProtKB-KW"/>
</dbReference>
<dbReference type="Gene3D" id="2.60.40.1180">
    <property type="entry name" value="Golgi alpha-mannosidase II"/>
    <property type="match status" value="1"/>
</dbReference>
<dbReference type="EMBL" id="PCYI01000020">
    <property type="protein sequence ID" value="PIR44740.1"/>
    <property type="molecule type" value="Genomic_DNA"/>
</dbReference>
<dbReference type="PANTHER" id="PTHR43042:SF2">
    <property type="entry name" value="SAM-DEPENDENT METHYLTRANSFERASE"/>
    <property type="match status" value="1"/>
</dbReference>